<dbReference type="EMBL" id="WHWB01034098">
    <property type="protein sequence ID" value="KAJ7413918.1"/>
    <property type="molecule type" value="Genomic_DNA"/>
</dbReference>
<name>A0ABQ9D2Y3_9PASS</name>
<sequence length="132" mass="15144">MSLQCAQVVKKVSGILACIRNGVSSKTCAVIIPLCLALVKLHLKSCVQFWVPHYKKDIEVMEHVQRMLMDLVKVLENKSSEKQLRKLGLFRLEKRWITLYNYLTGSCSMGAIYLFFHVRRNRTRGNGLKFAG</sequence>
<evidence type="ECO:0000256" key="1">
    <source>
        <dbReference type="SAM" id="Phobius"/>
    </source>
</evidence>
<reference evidence="2" key="1">
    <citation type="submission" date="2019-10" db="EMBL/GenBank/DDBJ databases">
        <authorList>
            <person name="Soares A.E.R."/>
            <person name="Aleixo A."/>
            <person name="Schneider P."/>
            <person name="Miyaki C.Y."/>
            <person name="Schneider M.P."/>
            <person name="Mello C."/>
            <person name="Vasconcelos A.T.R."/>
        </authorList>
    </citation>
    <scope>NUCLEOTIDE SEQUENCE</scope>
    <source>
        <tissue evidence="2">Muscle</tissue>
    </source>
</reference>
<proteinExistence type="predicted"/>
<gene>
    <name evidence="2" type="ORF">WISP_87615</name>
</gene>
<comment type="caution">
    <text evidence="2">The sequence shown here is derived from an EMBL/GenBank/DDBJ whole genome shotgun (WGS) entry which is preliminary data.</text>
</comment>
<keyword evidence="1" id="KW-0472">Membrane</keyword>
<evidence type="ECO:0000313" key="2">
    <source>
        <dbReference type="EMBL" id="KAJ7413918.1"/>
    </source>
</evidence>
<keyword evidence="3" id="KW-1185">Reference proteome</keyword>
<feature type="transmembrane region" description="Helical" evidence="1">
    <location>
        <begin position="99"/>
        <end position="116"/>
    </location>
</feature>
<dbReference type="PANTHER" id="PTHR33332">
    <property type="entry name" value="REVERSE TRANSCRIPTASE DOMAIN-CONTAINING PROTEIN"/>
    <property type="match status" value="1"/>
</dbReference>
<keyword evidence="1" id="KW-1133">Transmembrane helix</keyword>
<evidence type="ECO:0000313" key="3">
    <source>
        <dbReference type="Proteomes" id="UP001145742"/>
    </source>
</evidence>
<keyword evidence="1" id="KW-0812">Transmembrane</keyword>
<organism evidence="2 3">
    <name type="scientific">Willisornis vidua</name>
    <name type="common">Xingu scale-backed antbird</name>
    <dbReference type="NCBI Taxonomy" id="1566151"/>
    <lineage>
        <taxon>Eukaryota</taxon>
        <taxon>Metazoa</taxon>
        <taxon>Chordata</taxon>
        <taxon>Craniata</taxon>
        <taxon>Vertebrata</taxon>
        <taxon>Euteleostomi</taxon>
        <taxon>Archelosauria</taxon>
        <taxon>Archosauria</taxon>
        <taxon>Dinosauria</taxon>
        <taxon>Saurischia</taxon>
        <taxon>Theropoda</taxon>
        <taxon>Coelurosauria</taxon>
        <taxon>Aves</taxon>
        <taxon>Neognathae</taxon>
        <taxon>Neoaves</taxon>
        <taxon>Telluraves</taxon>
        <taxon>Australaves</taxon>
        <taxon>Passeriformes</taxon>
        <taxon>Thamnophilidae</taxon>
        <taxon>Willisornis</taxon>
    </lineage>
</organism>
<dbReference type="Proteomes" id="UP001145742">
    <property type="component" value="Unassembled WGS sequence"/>
</dbReference>
<accession>A0ABQ9D2Y3</accession>
<protein>
    <submittedName>
        <fullName evidence="2">Uncharacterized protein</fullName>
    </submittedName>
</protein>